<evidence type="ECO:0000256" key="1">
    <source>
        <dbReference type="SAM" id="Phobius"/>
    </source>
</evidence>
<accession>A0A0D6Q1H3</accession>
<dbReference type="RefSeq" id="WP_010506875.1">
    <property type="nucleotide sequence ID" value="NZ_BANI01000138.1"/>
</dbReference>
<feature type="transmembrane region" description="Helical" evidence="1">
    <location>
        <begin position="20"/>
        <end position="38"/>
    </location>
</feature>
<evidence type="ECO:0000313" key="2">
    <source>
        <dbReference type="EMBL" id="GAN97264.1"/>
    </source>
</evidence>
<keyword evidence="1" id="KW-0472">Membrane</keyword>
<protein>
    <submittedName>
        <fullName evidence="2">Uncharacterized protein</fullName>
    </submittedName>
</protein>
<proteinExistence type="predicted"/>
<dbReference type="AlphaFoldDB" id="A0A0D6Q1H3"/>
<sequence>MFIENVSTMIAHSVNAMSSLTMVAFLPMIAALMVATIVSDRAA</sequence>
<dbReference type="EMBL" id="BANI01000138">
    <property type="protein sequence ID" value="GAN97264.1"/>
    <property type="molecule type" value="Genomic_DNA"/>
</dbReference>
<keyword evidence="1" id="KW-0812">Transmembrane</keyword>
<name>A0A0D6Q1H3_KOMEU</name>
<organism evidence="2 3">
    <name type="scientific">Komagataeibacter europaeus NBRC 3261</name>
    <dbReference type="NCBI Taxonomy" id="1234669"/>
    <lineage>
        <taxon>Bacteria</taxon>
        <taxon>Pseudomonadati</taxon>
        <taxon>Pseudomonadota</taxon>
        <taxon>Alphaproteobacteria</taxon>
        <taxon>Acetobacterales</taxon>
        <taxon>Acetobacteraceae</taxon>
        <taxon>Komagataeibacter</taxon>
    </lineage>
</organism>
<gene>
    <name evidence="2" type="ORF">Geu3261_0157_010</name>
</gene>
<comment type="caution">
    <text evidence="2">The sequence shown here is derived from an EMBL/GenBank/DDBJ whole genome shotgun (WGS) entry which is preliminary data.</text>
</comment>
<dbReference type="Proteomes" id="UP000032675">
    <property type="component" value="Unassembled WGS sequence"/>
</dbReference>
<evidence type="ECO:0000313" key="3">
    <source>
        <dbReference type="Proteomes" id="UP000032675"/>
    </source>
</evidence>
<reference evidence="2 3" key="1">
    <citation type="submission" date="2012-11" db="EMBL/GenBank/DDBJ databases">
        <title>Whole genome sequence of Gluconacetobacter europaeus NBRC3261.</title>
        <authorList>
            <person name="Azuma Y."/>
            <person name="Higashiura N."/>
            <person name="Hirakawa H."/>
            <person name="Matsushita K."/>
        </authorList>
    </citation>
    <scope>NUCLEOTIDE SEQUENCE [LARGE SCALE GENOMIC DNA]</scope>
    <source>
        <strain evidence="2 3">NBRC 3261</strain>
    </source>
</reference>
<keyword evidence="1" id="KW-1133">Transmembrane helix</keyword>